<dbReference type="Gene3D" id="1.10.150.720">
    <property type="entry name" value="Haloacid dehalogenase-like hydrolase"/>
    <property type="match status" value="1"/>
</dbReference>
<dbReference type="PANTHER" id="PTHR46191:SF2">
    <property type="entry name" value="HALOACID DEHALOGENASE-LIKE HYDROLASE DOMAIN-CONTAINING PROTEIN 3"/>
    <property type="match status" value="1"/>
</dbReference>
<dbReference type="InterPro" id="IPR044924">
    <property type="entry name" value="HAD-SF_hydro_IA_REG-2-like_cap"/>
</dbReference>
<dbReference type="NCBIfam" id="TIGR01549">
    <property type="entry name" value="HAD-SF-IA-v1"/>
    <property type="match status" value="1"/>
</dbReference>
<proteinExistence type="predicted"/>
<name>A0A8H4R2S3_9AGAR</name>
<dbReference type="SFLD" id="SFLDG01129">
    <property type="entry name" value="C1.5:_HAD__Beta-PGM__Phosphata"/>
    <property type="match status" value="1"/>
</dbReference>
<dbReference type="SFLD" id="SFLDS00003">
    <property type="entry name" value="Haloacid_Dehalogenase"/>
    <property type="match status" value="1"/>
</dbReference>
<dbReference type="GO" id="GO:0005634">
    <property type="term" value="C:nucleus"/>
    <property type="evidence" value="ECO:0007669"/>
    <property type="project" value="TreeGrafter"/>
</dbReference>
<dbReference type="InterPro" id="IPR023214">
    <property type="entry name" value="HAD_sf"/>
</dbReference>
<comment type="caution">
    <text evidence="1">The sequence shown here is derived from an EMBL/GenBank/DDBJ whole genome shotgun (WGS) entry which is preliminary data.</text>
</comment>
<evidence type="ECO:0000313" key="2">
    <source>
        <dbReference type="Proteomes" id="UP000521872"/>
    </source>
</evidence>
<dbReference type="GO" id="GO:0016791">
    <property type="term" value="F:phosphatase activity"/>
    <property type="evidence" value="ECO:0007669"/>
    <property type="project" value="UniProtKB-ARBA"/>
</dbReference>
<dbReference type="InterPro" id="IPR051828">
    <property type="entry name" value="HAD-like_hydrolase_domain"/>
</dbReference>
<dbReference type="Proteomes" id="UP000521872">
    <property type="component" value="Unassembled WGS sequence"/>
</dbReference>
<dbReference type="PANTHER" id="PTHR46191">
    <property type="match status" value="1"/>
</dbReference>
<dbReference type="Gene3D" id="3.40.50.1000">
    <property type="entry name" value="HAD superfamily/HAD-like"/>
    <property type="match status" value="1"/>
</dbReference>
<protein>
    <submittedName>
        <fullName evidence="1">Uncharacterized protein</fullName>
    </submittedName>
</protein>
<dbReference type="InterPro" id="IPR006439">
    <property type="entry name" value="HAD-SF_hydro_IA"/>
</dbReference>
<dbReference type="Pfam" id="PF00702">
    <property type="entry name" value="Hydrolase"/>
    <property type="match status" value="1"/>
</dbReference>
<gene>
    <name evidence="1" type="ORF">D9613_000756</name>
</gene>
<sequence length="260" mass="29596">MNRIRLVTFDALHTTITPRRPIHVQYSEVFEPYVGILPPERIKQSFKSALKAVQNEDQTYEQGAENWWRDVIRRTAIEAGANPSVLDKNLSTIVKILMRRFSSSEGYGAFEDAIPTIQRLDHLGVKTAVISNGDSRIRAVLKDLSFPEYMSPIILSEEEGVSKPSPEIFMKTLKFLNRGVDQDDIVLPTECLHVGDELVCDYHGAMGARMNALLLRRLGIAGEHENKEHDEDLREVQIINSLDEVQKWVEQRNTLVSNQK</sequence>
<evidence type="ECO:0000313" key="1">
    <source>
        <dbReference type="EMBL" id="KAF4621279.1"/>
    </source>
</evidence>
<dbReference type="InterPro" id="IPR036412">
    <property type="entry name" value="HAD-like_sf"/>
</dbReference>
<organism evidence="1 2">
    <name type="scientific">Agrocybe pediades</name>
    <dbReference type="NCBI Taxonomy" id="84607"/>
    <lineage>
        <taxon>Eukaryota</taxon>
        <taxon>Fungi</taxon>
        <taxon>Dikarya</taxon>
        <taxon>Basidiomycota</taxon>
        <taxon>Agaricomycotina</taxon>
        <taxon>Agaricomycetes</taxon>
        <taxon>Agaricomycetidae</taxon>
        <taxon>Agaricales</taxon>
        <taxon>Agaricineae</taxon>
        <taxon>Strophariaceae</taxon>
        <taxon>Agrocybe</taxon>
    </lineage>
</organism>
<accession>A0A8H4R2S3</accession>
<dbReference type="SUPFAM" id="SSF56784">
    <property type="entry name" value="HAD-like"/>
    <property type="match status" value="1"/>
</dbReference>
<keyword evidence="2" id="KW-1185">Reference proteome</keyword>
<dbReference type="AlphaFoldDB" id="A0A8H4R2S3"/>
<dbReference type="EMBL" id="JAACJL010000015">
    <property type="protein sequence ID" value="KAF4621279.1"/>
    <property type="molecule type" value="Genomic_DNA"/>
</dbReference>
<reference evidence="1 2" key="1">
    <citation type="submission" date="2019-12" db="EMBL/GenBank/DDBJ databases">
        <authorList>
            <person name="Floudas D."/>
            <person name="Bentzer J."/>
            <person name="Ahren D."/>
            <person name="Johansson T."/>
            <person name="Persson P."/>
            <person name="Tunlid A."/>
        </authorList>
    </citation>
    <scope>NUCLEOTIDE SEQUENCE [LARGE SCALE GENOMIC DNA]</scope>
    <source>
        <strain evidence="1 2">CBS 102.39</strain>
    </source>
</reference>